<dbReference type="Gramene" id="TraesCAD_scaffold_031710_01G000300.1">
    <property type="protein sequence ID" value="TraesCAD_scaffold_031710_01G000300.1"/>
    <property type="gene ID" value="TraesCAD_scaffold_031710_01G000300"/>
</dbReference>
<dbReference type="GO" id="GO:0016567">
    <property type="term" value="P:protein ubiquitination"/>
    <property type="evidence" value="ECO:0007669"/>
    <property type="project" value="InterPro"/>
</dbReference>
<dbReference type="Gramene" id="TraesCS2A02G542500.1">
    <property type="protein sequence ID" value="TraesCS2A02G542500.1.cds1"/>
    <property type="gene ID" value="TraesCS2A02G542500"/>
</dbReference>
<organism evidence="2">
    <name type="scientific">Triticum aestivum</name>
    <name type="common">Wheat</name>
    <dbReference type="NCBI Taxonomy" id="4565"/>
    <lineage>
        <taxon>Eukaryota</taxon>
        <taxon>Viridiplantae</taxon>
        <taxon>Streptophyta</taxon>
        <taxon>Embryophyta</taxon>
        <taxon>Tracheophyta</taxon>
        <taxon>Spermatophyta</taxon>
        <taxon>Magnoliopsida</taxon>
        <taxon>Liliopsida</taxon>
        <taxon>Poales</taxon>
        <taxon>Poaceae</taxon>
        <taxon>BOP clade</taxon>
        <taxon>Pooideae</taxon>
        <taxon>Triticodae</taxon>
        <taxon>Triticeae</taxon>
        <taxon>Triticinae</taxon>
        <taxon>Triticum</taxon>
    </lineage>
</organism>
<reference evidence="2" key="2">
    <citation type="submission" date="2018-10" db="UniProtKB">
        <authorList>
            <consortium name="EnsemblPlants"/>
        </authorList>
    </citation>
    <scope>IDENTIFICATION</scope>
</reference>
<dbReference type="InterPro" id="IPR002083">
    <property type="entry name" value="MATH/TRAF_dom"/>
</dbReference>
<feature type="domain" description="MATH" evidence="1">
    <location>
        <begin position="200"/>
        <end position="321"/>
    </location>
</feature>
<dbReference type="SMR" id="A0A3B6B892"/>
<dbReference type="CDD" id="cd00121">
    <property type="entry name" value="MATH"/>
    <property type="match status" value="2"/>
</dbReference>
<keyword evidence="3" id="KW-1185">Reference proteome</keyword>
<dbReference type="InterPro" id="IPR008974">
    <property type="entry name" value="TRAF-like"/>
</dbReference>
<name>A0A3B6B892_WHEAT</name>
<dbReference type="Gramene" id="TraesMAC2A03G00799590.1">
    <property type="protein sequence ID" value="TraesMAC2A03G00799590.1.CDS1"/>
    <property type="gene ID" value="TraesMAC2A03G00799590"/>
</dbReference>
<dbReference type="AlphaFoldDB" id="A0A3B6B892"/>
<dbReference type="SUPFAM" id="SSF49599">
    <property type="entry name" value="TRAF domain-like"/>
    <property type="match status" value="2"/>
</dbReference>
<dbReference type="PROSITE" id="PS50144">
    <property type="entry name" value="MATH"/>
    <property type="match status" value="1"/>
</dbReference>
<accession>A0A3B6B892</accession>
<proteinExistence type="predicted"/>
<reference evidence="2" key="1">
    <citation type="submission" date="2018-08" db="EMBL/GenBank/DDBJ databases">
        <authorList>
            <person name="Rossello M."/>
        </authorList>
    </citation>
    <scope>NUCLEOTIDE SEQUENCE [LARGE SCALE GENOMIC DNA]</scope>
    <source>
        <strain evidence="2">cv. Chinese Spring</strain>
    </source>
</reference>
<dbReference type="PANTHER" id="PTHR26379:SF453">
    <property type="entry name" value="MATH DOMAIN-CONTAINING PROTEIN"/>
    <property type="match status" value="1"/>
</dbReference>
<dbReference type="InterPro" id="IPR045005">
    <property type="entry name" value="BPM1-6"/>
</dbReference>
<dbReference type="Gramene" id="TraesCLE_scaffold_029572_01G000300.1">
    <property type="protein sequence ID" value="TraesCLE_scaffold_029572_01G000300.1"/>
    <property type="gene ID" value="TraesCLE_scaffold_029572_01G000300"/>
</dbReference>
<evidence type="ECO:0000313" key="2">
    <source>
        <dbReference type="EnsemblPlants" id="TraesCS2A02G542500.1.cds1"/>
    </source>
</evidence>
<dbReference type="Gramene" id="TraesCS2A03G1251000.1">
    <property type="protein sequence ID" value="TraesCS2A03G1251000.1.CDS1"/>
    <property type="gene ID" value="TraesCS2A03G1251000"/>
</dbReference>
<sequence length="330" mass="36771">MGATASSFYYSSLPPSPPSKCSVWETMSATRLFTVPDYSKWALMRPGSALLFDHALHLLGYSYDVKVYPAGYVKAKDEAVCPAGYSKEADFVAVFAEPTTHRYYSKDMEASRISMEILDGSGERTVFDNHTVTSRQNGKLNTGYVWFVKRRELEASGCLRGDSFTIRCTVSADVQITRSSAEVMEALTAAASDPSKTQLTGSHMLTIDRFSKIKAVLRTGDCVHSTQFSLGGSNWYFKVYPNGSGRYGDRTSCGMSVFLGRGRSDEPATTAEFRFEIGDQKEVRSTKHTFRHHDPEHEFPYLQYFAGKTIADGRLVVRCHVRVIKAETPN</sequence>
<dbReference type="STRING" id="4565.A0A3B6B892"/>
<evidence type="ECO:0000313" key="3">
    <source>
        <dbReference type="Proteomes" id="UP000019116"/>
    </source>
</evidence>
<dbReference type="Proteomes" id="UP000019116">
    <property type="component" value="Chromosome 2A"/>
</dbReference>
<dbReference type="OMA" id="CKNSEGH"/>
<dbReference type="PANTHER" id="PTHR26379">
    <property type="entry name" value="BTB/POZ AND MATH DOMAIN-CONTAINING PROTEIN 1"/>
    <property type="match status" value="1"/>
</dbReference>
<evidence type="ECO:0000259" key="1">
    <source>
        <dbReference type="PROSITE" id="PS50144"/>
    </source>
</evidence>
<protein>
    <recommendedName>
        <fullName evidence="1">MATH domain-containing protein</fullName>
    </recommendedName>
</protein>
<dbReference type="Pfam" id="PF22486">
    <property type="entry name" value="MATH_2"/>
    <property type="match status" value="1"/>
</dbReference>
<dbReference type="EnsemblPlants" id="TraesCS2A02G542500.1">
    <property type="protein sequence ID" value="TraesCS2A02G542500.1.cds1"/>
    <property type="gene ID" value="TraesCS2A02G542500"/>
</dbReference>
<dbReference type="Gramene" id="TraesROB_scaffold_079635_01G000300.1">
    <property type="protein sequence ID" value="TraesROB_scaffold_079635_01G000300.1"/>
    <property type="gene ID" value="TraesROB_scaffold_079635_01G000300"/>
</dbReference>
<dbReference type="OrthoDB" id="653656at2759"/>
<dbReference type="Gene3D" id="2.60.210.10">
    <property type="entry name" value="Apoptosis, Tumor Necrosis Factor Receptor Associated Protein 2, Chain A"/>
    <property type="match status" value="2"/>
</dbReference>